<keyword evidence="2" id="KW-1185">Reference proteome</keyword>
<reference evidence="1 2" key="1">
    <citation type="submission" date="2019-02" db="EMBL/GenBank/DDBJ databases">
        <title>Deep-cultivation of Planctomycetes and their phenomic and genomic characterization uncovers novel biology.</title>
        <authorList>
            <person name="Wiegand S."/>
            <person name="Jogler M."/>
            <person name="Boedeker C."/>
            <person name="Pinto D."/>
            <person name="Vollmers J."/>
            <person name="Rivas-Marin E."/>
            <person name="Kohn T."/>
            <person name="Peeters S.H."/>
            <person name="Heuer A."/>
            <person name="Rast P."/>
            <person name="Oberbeckmann S."/>
            <person name="Bunk B."/>
            <person name="Jeske O."/>
            <person name="Meyerdierks A."/>
            <person name="Storesund J.E."/>
            <person name="Kallscheuer N."/>
            <person name="Luecker S."/>
            <person name="Lage O.M."/>
            <person name="Pohl T."/>
            <person name="Merkel B.J."/>
            <person name="Hornburger P."/>
            <person name="Mueller R.-W."/>
            <person name="Bruemmer F."/>
            <person name="Labrenz M."/>
            <person name="Spormann A.M."/>
            <person name="Op Den Camp H."/>
            <person name="Overmann J."/>
            <person name="Amann R."/>
            <person name="Jetten M.S.M."/>
            <person name="Mascher T."/>
            <person name="Medema M.H."/>
            <person name="Devos D.P."/>
            <person name="Kaster A.-K."/>
            <person name="Ovreas L."/>
            <person name="Rohde M."/>
            <person name="Galperin M.Y."/>
            <person name="Jogler C."/>
        </authorList>
    </citation>
    <scope>NUCLEOTIDE SEQUENCE [LARGE SCALE GENOMIC DNA]</scope>
    <source>
        <strain evidence="1 2">Pla52n</strain>
    </source>
</reference>
<accession>A0A5C6B4Q5</accession>
<evidence type="ECO:0000313" key="2">
    <source>
        <dbReference type="Proteomes" id="UP000320176"/>
    </source>
</evidence>
<comment type="caution">
    <text evidence="1">The sequence shown here is derived from an EMBL/GenBank/DDBJ whole genome shotgun (WGS) entry which is preliminary data.</text>
</comment>
<evidence type="ECO:0000313" key="1">
    <source>
        <dbReference type="EMBL" id="TWU06461.1"/>
    </source>
</evidence>
<dbReference type="AlphaFoldDB" id="A0A5C6B4Q5"/>
<organism evidence="1 2">
    <name type="scientific">Stieleria varia</name>
    <dbReference type="NCBI Taxonomy" id="2528005"/>
    <lineage>
        <taxon>Bacteria</taxon>
        <taxon>Pseudomonadati</taxon>
        <taxon>Planctomycetota</taxon>
        <taxon>Planctomycetia</taxon>
        <taxon>Pirellulales</taxon>
        <taxon>Pirellulaceae</taxon>
        <taxon>Stieleria</taxon>
    </lineage>
</organism>
<gene>
    <name evidence="1" type="ORF">Pla52n_21820</name>
</gene>
<sequence length="276" mass="31387">MKFSIRMLLAVTLLIALVIVLVRAYSSLAYEDAKLQQTIAQTETLKARLSVYSLSFEQVQQYQADELKVASAIHDRAVSHFRDLQEQYRVIKPKDDDTFSCRLVPELDSDDPGYSRVTYRLHVPKNRKVWLKSCVTRPGVYGYHLRSTKDFPEVLRVASISPAGPFETQLEPGFHTLTLRYSRSDQADGLVSLLLDEAILYQASLSSESFRYSGASYTSPRTQYDLGKDQLLPWLVSLRLKKEVPGQTSEDVESTHFWLDDKSSAYEPFPSSVDSE</sequence>
<proteinExistence type="predicted"/>
<dbReference type="EMBL" id="SJPN01000002">
    <property type="protein sequence ID" value="TWU06461.1"/>
    <property type="molecule type" value="Genomic_DNA"/>
</dbReference>
<dbReference type="Proteomes" id="UP000320176">
    <property type="component" value="Unassembled WGS sequence"/>
</dbReference>
<dbReference type="RefSeq" id="WP_146519540.1">
    <property type="nucleotide sequence ID" value="NZ_CP151726.1"/>
</dbReference>
<dbReference type="OrthoDB" id="253048at2"/>
<protein>
    <submittedName>
        <fullName evidence="1">Uncharacterized protein</fullName>
    </submittedName>
</protein>
<name>A0A5C6B4Q5_9BACT</name>